<dbReference type="SMART" id="SM00947">
    <property type="entry name" value="Pro_CA"/>
    <property type="match status" value="1"/>
</dbReference>
<dbReference type="Gene3D" id="3.40.1050.10">
    <property type="entry name" value="Carbonic anhydrase"/>
    <property type="match status" value="1"/>
</dbReference>
<comment type="catalytic activity">
    <reaction evidence="6 8">
        <text>hydrogencarbonate + H(+) = CO2 + H2O</text>
        <dbReference type="Rhea" id="RHEA:10748"/>
        <dbReference type="ChEBI" id="CHEBI:15377"/>
        <dbReference type="ChEBI" id="CHEBI:15378"/>
        <dbReference type="ChEBI" id="CHEBI:16526"/>
        <dbReference type="ChEBI" id="CHEBI:17544"/>
        <dbReference type="EC" id="4.2.1.1"/>
    </reaction>
</comment>
<dbReference type="PANTHER" id="PTHR11002">
    <property type="entry name" value="CARBONIC ANHYDRASE"/>
    <property type="match status" value="1"/>
</dbReference>
<evidence type="ECO:0000256" key="7">
    <source>
        <dbReference type="PIRSR" id="PIRSR601765-1"/>
    </source>
</evidence>
<sequence>MSDLESSTTIRDYIYTVLDANKNWAQRLNQTFPQYFPDPEDKQAPKILWIGCSDSRVQESDATTALPGNVFVHRNIANQFHLHDDSALSVFAYAVKVLGTRHVVVVGHEHCGGAITALKEARRPPSADQLERHHTLYDSLYHLVETFHINEIHDKDSNDPNDAITRWLTPLVHRIRKLELPAEEGTAVRIVIEENVKLQIEKIVQLGDWVRRNVREPDGRPATVWVHGWVYDFATGFIRDLNVTRELGGGSE</sequence>
<keyword evidence="10" id="KW-1185">Reference proteome</keyword>
<organism evidence="9 10">
    <name type="scientific">Boletus reticuloceps</name>
    <dbReference type="NCBI Taxonomy" id="495285"/>
    <lineage>
        <taxon>Eukaryota</taxon>
        <taxon>Fungi</taxon>
        <taxon>Dikarya</taxon>
        <taxon>Basidiomycota</taxon>
        <taxon>Agaricomycotina</taxon>
        <taxon>Agaricomycetes</taxon>
        <taxon>Agaricomycetidae</taxon>
        <taxon>Boletales</taxon>
        <taxon>Boletineae</taxon>
        <taxon>Boletaceae</taxon>
        <taxon>Boletoideae</taxon>
        <taxon>Boletus</taxon>
    </lineage>
</organism>
<proteinExistence type="inferred from homology"/>
<evidence type="ECO:0000256" key="2">
    <source>
        <dbReference type="ARBA" id="ARBA00012925"/>
    </source>
</evidence>
<dbReference type="OrthoDB" id="10248475at2759"/>
<dbReference type="SUPFAM" id="SSF53056">
    <property type="entry name" value="beta-carbonic anhydrase, cab"/>
    <property type="match status" value="1"/>
</dbReference>
<evidence type="ECO:0000256" key="4">
    <source>
        <dbReference type="ARBA" id="ARBA00022833"/>
    </source>
</evidence>
<evidence type="ECO:0000313" key="10">
    <source>
        <dbReference type="Proteomes" id="UP000683000"/>
    </source>
</evidence>
<dbReference type="GO" id="GO:0071244">
    <property type="term" value="P:cellular response to carbon dioxide"/>
    <property type="evidence" value="ECO:0007669"/>
    <property type="project" value="TreeGrafter"/>
</dbReference>
<evidence type="ECO:0000256" key="8">
    <source>
        <dbReference type="RuleBase" id="RU003956"/>
    </source>
</evidence>
<comment type="function">
    <text evidence="8">Reversible hydration of carbon dioxide.</text>
</comment>
<feature type="binding site" evidence="7">
    <location>
        <position position="111"/>
    </location>
    <ligand>
        <name>Zn(2+)</name>
        <dbReference type="ChEBI" id="CHEBI:29105"/>
    </ligand>
</feature>
<dbReference type="GO" id="GO:0008270">
    <property type="term" value="F:zinc ion binding"/>
    <property type="evidence" value="ECO:0007669"/>
    <property type="project" value="UniProtKB-UniRule"/>
</dbReference>
<evidence type="ECO:0000256" key="5">
    <source>
        <dbReference type="ARBA" id="ARBA00023239"/>
    </source>
</evidence>
<keyword evidence="5 8" id="KW-0456">Lyase</keyword>
<comment type="cofactor">
    <cofactor evidence="7">
        <name>Zn(2+)</name>
        <dbReference type="ChEBI" id="CHEBI:29105"/>
    </cofactor>
    <text evidence="7">Binds 1 zinc ion per subunit.</text>
</comment>
<dbReference type="PANTHER" id="PTHR11002:SF76">
    <property type="entry name" value="CARBONIC ANHYDRASE"/>
    <property type="match status" value="1"/>
</dbReference>
<dbReference type="GO" id="GO:0004089">
    <property type="term" value="F:carbonate dehydratase activity"/>
    <property type="evidence" value="ECO:0007669"/>
    <property type="project" value="UniProtKB-UniRule"/>
</dbReference>
<name>A0A8I2YPB7_9AGAM</name>
<comment type="caution">
    <text evidence="9">The sequence shown here is derived from an EMBL/GenBank/DDBJ whole genome shotgun (WGS) entry which is preliminary data.</text>
</comment>
<feature type="binding site" evidence="7">
    <location>
        <position position="52"/>
    </location>
    <ligand>
        <name>Zn(2+)</name>
        <dbReference type="ChEBI" id="CHEBI:29105"/>
    </ligand>
</feature>
<dbReference type="AlphaFoldDB" id="A0A8I2YPB7"/>
<dbReference type="EC" id="4.2.1.1" evidence="2 8"/>
<dbReference type="GO" id="GO:0034599">
    <property type="term" value="P:cellular response to oxidative stress"/>
    <property type="evidence" value="ECO:0007669"/>
    <property type="project" value="TreeGrafter"/>
</dbReference>
<feature type="binding site" evidence="7">
    <location>
        <position position="54"/>
    </location>
    <ligand>
        <name>Zn(2+)</name>
        <dbReference type="ChEBI" id="CHEBI:29105"/>
    </ligand>
</feature>
<dbReference type="Proteomes" id="UP000683000">
    <property type="component" value="Unassembled WGS sequence"/>
</dbReference>
<evidence type="ECO:0000256" key="1">
    <source>
        <dbReference type="ARBA" id="ARBA00006217"/>
    </source>
</evidence>
<feature type="binding site" evidence="7">
    <location>
        <position position="108"/>
    </location>
    <ligand>
        <name>Zn(2+)</name>
        <dbReference type="ChEBI" id="CHEBI:29105"/>
    </ligand>
</feature>
<keyword evidence="4 7" id="KW-0862">Zinc</keyword>
<comment type="similarity">
    <text evidence="1 8">Belongs to the beta-class carbonic anhydrase family.</text>
</comment>
<gene>
    <name evidence="9" type="ORF">JVT61DRAFT_4101</name>
</gene>
<evidence type="ECO:0000256" key="3">
    <source>
        <dbReference type="ARBA" id="ARBA00022723"/>
    </source>
</evidence>
<evidence type="ECO:0000256" key="6">
    <source>
        <dbReference type="ARBA" id="ARBA00048348"/>
    </source>
</evidence>
<keyword evidence="3 7" id="KW-0479">Metal-binding</keyword>
<dbReference type="InterPro" id="IPR036874">
    <property type="entry name" value="Carbonic_anhydrase_sf"/>
</dbReference>
<dbReference type="EMBL" id="JAGFBS010000017">
    <property type="protein sequence ID" value="KAG6374728.1"/>
    <property type="molecule type" value="Genomic_DNA"/>
</dbReference>
<protein>
    <recommendedName>
        <fullName evidence="2 8">Carbonic anhydrase</fullName>
        <ecNumber evidence="2 8">4.2.1.1</ecNumber>
    </recommendedName>
    <alternativeName>
        <fullName evidence="8">Carbonate dehydratase</fullName>
    </alternativeName>
</protein>
<evidence type="ECO:0000313" key="9">
    <source>
        <dbReference type="EMBL" id="KAG6374728.1"/>
    </source>
</evidence>
<reference evidence="9" key="1">
    <citation type="submission" date="2021-03" db="EMBL/GenBank/DDBJ databases">
        <title>Evolutionary innovations through gain and loss of genes in the ectomycorrhizal Boletales.</title>
        <authorList>
            <person name="Wu G."/>
            <person name="Miyauchi S."/>
            <person name="Morin E."/>
            <person name="Yang Z.-L."/>
            <person name="Xu J."/>
            <person name="Martin F.M."/>
        </authorList>
    </citation>
    <scope>NUCLEOTIDE SEQUENCE</scope>
    <source>
        <strain evidence="9">BR01</strain>
    </source>
</reference>
<dbReference type="Pfam" id="PF00484">
    <property type="entry name" value="Pro_CA"/>
    <property type="match status" value="1"/>
</dbReference>
<accession>A0A8I2YPB7</accession>
<dbReference type="InterPro" id="IPR001765">
    <property type="entry name" value="Carbonic_anhydrase"/>
</dbReference>